<feature type="transmembrane region" description="Helical" evidence="6">
    <location>
        <begin position="87"/>
        <end position="107"/>
    </location>
</feature>
<evidence type="ECO:0000256" key="2">
    <source>
        <dbReference type="ARBA" id="ARBA00022475"/>
    </source>
</evidence>
<feature type="transmembrane region" description="Helical" evidence="6">
    <location>
        <begin position="113"/>
        <end position="133"/>
    </location>
</feature>
<dbReference type="InterPro" id="IPR001851">
    <property type="entry name" value="ABC_transp_permease"/>
</dbReference>
<sequence length="387" mass="41298">MLSVQPRIESSKKMAWFSPIIAIVLTMLVSSLMFLALGVSPTKAFEVFILQPVSDTYNIGELMVKAGPLLLCATGLALCYRANIWNIGAEGQLLVGAVASSAVAIQATQNSGFGVLLLALAAGIVAGMLWAAIPTFLYRLFHTNIILSTIMLNYIGLYTLLWAVHGPLADPDGFGFPESIIFADSVLLPLLSDNGRATISIVVAVGLALLSGLALYKTLPGFKLRVYGEDQAAARYAGFNSGKIVWGVMLFAGALAGFAGASEVIGPIGQLIPSVSPGYGYAAIIVAYLGRLNPIGIILSSLFMGSLYMGSDLAQIELGLPTAITGLFQGILLFFLLACDYLIFYQIKVVPRETEKRRQETLLQMKRDANDMNEVTSEDTKAQQGAL</sequence>
<feature type="transmembrane region" description="Helical" evidence="6">
    <location>
        <begin position="20"/>
        <end position="39"/>
    </location>
</feature>
<evidence type="ECO:0000256" key="4">
    <source>
        <dbReference type="ARBA" id="ARBA00022989"/>
    </source>
</evidence>
<dbReference type="EMBL" id="RAQO01000004">
    <property type="protein sequence ID" value="RKF19893.1"/>
    <property type="molecule type" value="Genomic_DNA"/>
</dbReference>
<feature type="transmembrane region" description="Helical" evidence="6">
    <location>
        <begin position="197"/>
        <end position="216"/>
    </location>
</feature>
<comment type="subcellular location">
    <subcellularLocation>
        <location evidence="1">Cell inner membrane</location>
        <topology evidence="1">Multi-pass membrane protein</topology>
    </subcellularLocation>
</comment>
<reference evidence="7 8" key="1">
    <citation type="submission" date="2018-09" db="EMBL/GenBank/DDBJ databases">
        <authorList>
            <person name="Wang Z."/>
        </authorList>
    </citation>
    <scope>NUCLEOTIDE SEQUENCE [LARGE SCALE GENOMIC DNA]</scope>
    <source>
        <strain evidence="7 8">ALS 81</strain>
    </source>
</reference>
<dbReference type="GO" id="GO:0022857">
    <property type="term" value="F:transmembrane transporter activity"/>
    <property type="evidence" value="ECO:0007669"/>
    <property type="project" value="InterPro"/>
</dbReference>
<evidence type="ECO:0000313" key="7">
    <source>
        <dbReference type="EMBL" id="RKF19893.1"/>
    </source>
</evidence>
<evidence type="ECO:0000313" key="8">
    <source>
        <dbReference type="Proteomes" id="UP000286482"/>
    </source>
</evidence>
<dbReference type="PANTHER" id="PTHR47089:SF1">
    <property type="entry name" value="GUANOSINE ABC TRANSPORTER PERMEASE PROTEIN NUPP"/>
    <property type="match status" value="1"/>
</dbReference>
<proteinExistence type="predicted"/>
<evidence type="ECO:0000256" key="1">
    <source>
        <dbReference type="ARBA" id="ARBA00004429"/>
    </source>
</evidence>
<dbReference type="AlphaFoldDB" id="A0A420EGT7"/>
<evidence type="ECO:0000256" key="3">
    <source>
        <dbReference type="ARBA" id="ARBA00022692"/>
    </source>
</evidence>
<keyword evidence="8" id="KW-1185">Reference proteome</keyword>
<name>A0A420EGT7_9ALTE</name>
<feature type="transmembrane region" description="Helical" evidence="6">
    <location>
        <begin position="323"/>
        <end position="347"/>
    </location>
</feature>
<protein>
    <submittedName>
        <fullName evidence="7">ABC transporter permease</fullName>
    </submittedName>
</protein>
<evidence type="ECO:0000256" key="6">
    <source>
        <dbReference type="SAM" id="Phobius"/>
    </source>
</evidence>
<keyword evidence="2" id="KW-1003">Cell membrane</keyword>
<organism evidence="7 8">
    <name type="scientific">Alginatibacterium sediminis</name>
    <dbReference type="NCBI Taxonomy" id="2164068"/>
    <lineage>
        <taxon>Bacteria</taxon>
        <taxon>Pseudomonadati</taxon>
        <taxon>Pseudomonadota</taxon>
        <taxon>Gammaproteobacteria</taxon>
        <taxon>Alteromonadales</taxon>
        <taxon>Alteromonadaceae</taxon>
        <taxon>Alginatibacterium</taxon>
    </lineage>
</organism>
<dbReference type="OrthoDB" id="9809785at2"/>
<dbReference type="GO" id="GO:0005886">
    <property type="term" value="C:plasma membrane"/>
    <property type="evidence" value="ECO:0007669"/>
    <property type="project" value="UniProtKB-SubCell"/>
</dbReference>
<dbReference type="Proteomes" id="UP000286482">
    <property type="component" value="Unassembled WGS sequence"/>
</dbReference>
<keyword evidence="3 6" id="KW-0812">Transmembrane</keyword>
<dbReference type="RefSeq" id="WP_120353897.1">
    <property type="nucleotide sequence ID" value="NZ_RAQO01000004.1"/>
</dbReference>
<keyword evidence="5 6" id="KW-0472">Membrane</keyword>
<feature type="transmembrane region" description="Helical" evidence="6">
    <location>
        <begin position="244"/>
        <end position="262"/>
    </location>
</feature>
<feature type="transmembrane region" description="Helical" evidence="6">
    <location>
        <begin position="145"/>
        <end position="164"/>
    </location>
</feature>
<dbReference type="PANTHER" id="PTHR47089">
    <property type="entry name" value="ABC TRANSPORTER, PERMEASE PROTEIN"/>
    <property type="match status" value="1"/>
</dbReference>
<keyword evidence="4 6" id="KW-1133">Transmembrane helix</keyword>
<gene>
    <name evidence="7" type="ORF">DBZ36_05390</name>
</gene>
<dbReference type="CDD" id="cd06580">
    <property type="entry name" value="TM_PBP1_transp_TpRbsC_like"/>
    <property type="match status" value="1"/>
</dbReference>
<evidence type="ECO:0000256" key="5">
    <source>
        <dbReference type="ARBA" id="ARBA00023136"/>
    </source>
</evidence>
<dbReference type="Pfam" id="PF02653">
    <property type="entry name" value="BPD_transp_2"/>
    <property type="match status" value="1"/>
</dbReference>
<comment type="caution">
    <text evidence="7">The sequence shown here is derived from an EMBL/GenBank/DDBJ whole genome shotgun (WGS) entry which is preliminary data.</text>
</comment>
<accession>A0A420EGT7</accession>